<proteinExistence type="predicted"/>
<dbReference type="Pfam" id="PF05699">
    <property type="entry name" value="Dimer_Tnp_hAT"/>
    <property type="match status" value="1"/>
</dbReference>
<dbReference type="Proteomes" id="UP000650582">
    <property type="component" value="Unassembled WGS sequence"/>
</dbReference>
<accession>A0A8H7H0F5</accession>
<protein>
    <recommendedName>
        <fullName evidence="1">HAT C-terminal dimerisation domain-containing protein</fullName>
    </recommendedName>
</protein>
<dbReference type="InterPro" id="IPR008906">
    <property type="entry name" value="HATC_C_dom"/>
</dbReference>
<dbReference type="EMBL" id="JACYCC010000384">
    <property type="protein sequence ID" value="KAF8667184.1"/>
    <property type="molecule type" value="Genomic_DNA"/>
</dbReference>
<evidence type="ECO:0000313" key="2">
    <source>
        <dbReference type="EMBL" id="KAF8667184.1"/>
    </source>
</evidence>
<feature type="domain" description="HAT C-terminal dimerisation" evidence="1">
    <location>
        <begin position="278"/>
        <end position="348"/>
    </location>
</feature>
<evidence type="ECO:0000313" key="3">
    <source>
        <dbReference type="Proteomes" id="UP000650582"/>
    </source>
</evidence>
<reference evidence="2" key="1">
    <citation type="submission" date="2020-09" db="EMBL/GenBank/DDBJ databases">
        <title>Comparative genome analyses of four rice-infecting Rhizoctonia solani isolates reveal extensive enrichment of homogalacturonan modification genes.</title>
        <authorList>
            <person name="Lee D.-Y."/>
            <person name="Jeon J."/>
            <person name="Kim K.-T."/>
            <person name="Cheong K."/>
            <person name="Song H."/>
            <person name="Choi G."/>
            <person name="Ko J."/>
            <person name="Opiyo S.O."/>
            <person name="Zuo S."/>
            <person name="Madhav S."/>
            <person name="Lee Y.-H."/>
            <person name="Wang G.-L."/>
        </authorList>
    </citation>
    <scope>NUCLEOTIDE SEQUENCE</scope>
    <source>
        <strain evidence="2">AG1-IA YN-7</strain>
    </source>
</reference>
<dbReference type="GO" id="GO:0046983">
    <property type="term" value="F:protein dimerization activity"/>
    <property type="evidence" value="ECO:0007669"/>
    <property type="project" value="InterPro"/>
</dbReference>
<sequence>MLQSTASTSVAQSADYNDLPLPPLDTLDSALDVPGELADEGMEQHNALEVQTAVGAAIKGMAELFQLNISDCKLKEAREVFPKAAFAELCVACKNILTTKKEMPTQQVATCWWSAAACGQTHKDLQVVIEMMTSKPVFEEPTRIHSQKGVPLIHRVIPDMHTLKYRLEEMRNGEVIDPQTGQPPPVPTSDFWRLQVFIGLQLLFVRGTNYSGSKQITTHLFVSNKYANFLKIALASKSSSSATSLSPRLRRLWMRTPPSATHHNFTASTSAPPSTALSIYLASPLVSEAEVNQQGGLLQFWESEVNTGSALGRLALNILTAPSSSVDVERAFSGDRMSVNYRRHRTSLATFRAKMAVGSWFGTPLLSDGAEVVDMIEGKGETEKPLDID</sequence>
<comment type="caution">
    <text evidence="2">The sequence shown here is derived from an EMBL/GenBank/DDBJ whole genome shotgun (WGS) entry which is preliminary data.</text>
</comment>
<dbReference type="SUPFAM" id="SSF53098">
    <property type="entry name" value="Ribonuclease H-like"/>
    <property type="match status" value="1"/>
</dbReference>
<evidence type="ECO:0000259" key="1">
    <source>
        <dbReference type="Pfam" id="PF05699"/>
    </source>
</evidence>
<gene>
    <name evidence="2" type="ORF">RHS04_09352</name>
</gene>
<name>A0A8H7H0F5_9AGAM</name>
<dbReference type="InterPro" id="IPR012337">
    <property type="entry name" value="RNaseH-like_sf"/>
</dbReference>
<dbReference type="AlphaFoldDB" id="A0A8H7H0F5"/>
<organism evidence="2 3">
    <name type="scientific">Rhizoctonia solani</name>
    <dbReference type="NCBI Taxonomy" id="456999"/>
    <lineage>
        <taxon>Eukaryota</taxon>
        <taxon>Fungi</taxon>
        <taxon>Dikarya</taxon>
        <taxon>Basidiomycota</taxon>
        <taxon>Agaricomycotina</taxon>
        <taxon>Agaricomycetes</taxon>
        <taxon>Cantharellales</taxon>
        <taxon>Ceratobasidiaceae</taxon>
        <taxon>Rhizoctonia</taxon>
    </lineage>
</organism>